<feature type="compositionally biased region" description="Low complexity" evidence="1">
    <location>
        <begin position="104"/>
        <end position="116"/>
    </location>
</feature>
<evidence type="ECO:0000313" key="2">
    <source>
        <dbReference type="EMBL" id="RKO91457.1"/>
    </source>
</evidence>
<reference evidence="3" key="1">
    <citation type="journal article" date="2018" name="Nat. Microbiol.">
        <title>Leveraging single-cell genomics to expand the fungal tree of life.</title>
        <authorList>
            <person name="Ahrendt S.R."/>
            <person name="Quandt C.A."/>
            <person name="Ciobanu D."/>
            <person name="Clum A."/>
            <person name="Salamov A."/>
            <person name="Andreopoulos B."/>
            <person name="Cheng J.F."/>
            <person name="Woyke T."/>
            <person name="Pelin A."/>
            <person name="Henrissat B."/>
            <person name="Reynolds N.K."/>
            <person name="Benny G.L."/>
            <person name="Smith M.E."/>
            <person name="James T.Y."/>
            <person name="Grigoriev I.V."/>
        </authorList>
    </citation>
    <scope>NUCLEOTIDE SEQUENCE [LARGE SCALE GENOMIC DNA]</scope>
</reference>
<evidence type="ECO:0000313" key="3">
    <source>
        <dbReference type="Proteomes" id="UP000269721"/>
    </source>
</evidence>
<accession>A0A4V1IRW3</accession>
<dbReference type="EMBL" id="KZ995058">
    <property type="protein sequence ID" value="RKO91457.1"/>
    <property type="molecule type" value="Genomic_DNA"/>
</dbReference>
<feature type="region of interest" description="Disordered" evidence="1">
    <location>
        <begin position="79"/>
        <end position="116"/>
    </location>
</feature>
<gene>
    <name evidence="2" type="ORF">BDK51DRAFT_50727</name>
</gene>
<feature type="compositionally biased region" description="Polar residues" evidence="1">
    <location>
        <begin position="80"/>
        <end position="93"/>
    </location>
</feature>
<protein>
    <submittedName>
        <fullName evidence="2">Uncharacterized protein</fullName>
    </submittedName>
</protein>
<sequence>MVGPRYLRNFPSPSWDDEQPLVKVSLRDHKQYHPQHAPKIRLFTPPPIIADSSSTRALSNPPKAVSKAFPSSALFPIPITSPSTGAKLRTNTKFRPYVRPPAPSQSSSPCAPRAPA</sequence>
<name>A0A4V1IRW3_9FUNG</name>
<dbReference type="Proteomes" id="UP000269721">
    <property type="component" value="Unassembled WGS sequence"/>
</dbReference>
<proteinExistence type="predicted"/>
<evidence type="ECO:0000256" key="1">
    <source>
        <dbReference type="SAM" id="MobiDB-lite"/>
    </source>
</evidence>
<keyword evidence="3" id="KW-1185">Reference proteome</keyword>
<dbReference type="AlphaFoldDB" id="A0A4V1IRW3"/>
<organism evidence="2 3">
    <name type="scientific">Blyttiomyces helicus</name>
    <dbReference type="NCBI Taxonomy" id="388810"/>
    <lineage>
        <taxon>Eukaryota</taxon>
        <taxon>Fungi</taxon>
        <taxon>Fungi incertae sedis</taxon>
        <taxon>Chytridiomycota</taxon>
        <taxon>Chytridiomycota incertae sedis</taxon>
        <taxon>Chytridiomycetes</taxon>
        <taxon>Chytridiomycetes incertae sedis</taxon>
        <taxon>Blyttiomyces</taxon>
    </lineage>
</organism>